<sequence length="429" mass="46697">MSNKKSTYVAITLLAGFSTLPATAMAHSEEKSYILTGNCAELPADRTTEFHGNPSTSRLNLAMAGNQWVVFDHFMQAFNEHRAATSHKEIDLTAIGNQPRTFAGLQERGADYFIELIPPGLERKQIKSGCMLLGNEDSRNFLPTSIQVNFDIFTSTNFNLMRDLAKSGFVTQATPYIRNQLTLMTDAANSTGIGSGADPTIDATLDLLTPDIRVSEVDHINEGIHRGINAMYQRMDEYTRLNGSAAEIATLDELLNAVADPQPGSPAALRTDVSTNFNLATNPACNYSAHASIADGTLRMCEFAILNKTSTHETRVHHIETPTRILAGSSDVGPVWISELQLAVNNGDAVSGYQPVDGVNRPVVYSVAFLATMSKKHKKLAKKWLRFLLSPEGTQIYIDGGFSALTGSEQGENYSFDADANLVITPFTP</sequence>
<name>A0A3B0XZ95_9ZZZZ</name>
<organism evidence="1">
    <name type="scientific">hydrothermal vent metagenome</name>
    <dbReference type="NCBI Taxonomy" id="652676"/>
    <lineage>
        <taxon>unclassified sequences</taxon>
        <taxon>metagenomes</taxon>
        <taxon>ecological metagenomes</taxon>
    </lineage>
</organism>
<dbReference type="EMBL" id="UOFJ01000338">
    <property type="protein sequence ID" value="VAW68462.1"/>
    <property type="molecule type" value="Genomic_DNA"/>
</dbReference>
<evidence type="ECO:0000313" key="1">
    <source>
        <dbReference type="EMBL" id="VAW68462.1"/>
    </source>
</evidence>
<dbReference type="SUPFAM" id="SSF53850">
    <property type="entry name" value="Periplasmic binding protein-like II"/>
    <property type="match status" value="1"/>
</dbReference>
<gene>
    <name evidence="1" type="ORF">MNBD_GAMMA10-2029</name>
</gene>
<accession>A0A3B0XZ95</accession>
<reference evidence="1" key="1">
    <citation type="submission" date="2018-06" db="EMBL/GenBank/DDBJ databases">
        <authorList>
            <person name="Zhirakovskaya E."/>
        </authorList>
    </citation>
    <scope>NUCLEOTIDE SEQUENCE</scope>
</reference>
<proteinExistence type="predicted"/>
<dbReference type="Pfam" id="PF13531">
    <property type="entry name" value="SBP_bac_11"/>
    <property type="match status" value="1"/>
</dbReference>
<protein>
    <submittedName>
        <fullName evidence="1">Uncharacterized protein</fullName>
    </submittedName>
</protein>
<dbReference type="AlphaFoldDB" id="A0A3B0XZ95"/>